<keyword evidence="3" id="KW-1185">Reference proteome</keyword>
<name>A0ABS3FPL9_9CYAN</name>
<proteinExistence type="predicted"/>
<dbReference type="InterPro" id="IPR029060">
    <property type="entry name" value="PIN-like_dom_sf"/>
</dbReference>
<dbReference type="RefSeq" id="WP_207087605.1">
    <property type="nucleotide sequence ID" value="NZ_JAFLQW010000225.1"/>
</dbReference>
<comment type="caution">
    <text evidence="2">The sequence shown here is derived from an EMBL/GenBank/DDBJ whole genome shotgun (WGS) entry which is preliminary data.</text>
</comment>
<dbReference type="PANTHER" id="PTHR36173">
    <property type="entry name" value="RIBONUCLEASE VAPC16-RELATED"/>
    <property type="match status" value="1"/>
</dbReference>
<dbReference type="InterPro" id="IPR052919">
    <property type="entry name" value="TA_system_RNase"/>
</dbReference>
<dbReference type="SUPFAM" id="SSF88723">
    <property type="entry name" value="PIN domain-like"/>
    <property type="match status" value="1"/>
</dbReference>
<sequence length="129" mass="14763">MRLLLDTHTFIWFVIGDPRIRPDLQERIADENNQKLLSKASIWEVAIKQSLGKLNFALPFKDVIEQKLAANGIDLLDISLDHIEIVASLPLHHRDPFDRLMIAQAIVENIPIISADAIFDAYPIQRIWS</sequence>
<dbReference type="InterPro" id="IPR002716">
    <property type="entry name" value="PIN_dom"/>
</dbReference>
<dbReference type="Pfam" id="PF01850">
    <property type="entry name" value="PIN"/>
    <property type="match status" value="1"/>
</dbReference>
<dbReference type="EMBL" id="JAFLQW010000225">
    <property type="protein sequence ID" value="MBO0349069.1"/>
    <property type="molecule type" value="Genomic_DNA"/>
</dbReference>
<dbReference type="Gene3D" id="3.40.50.1010">
    <property type="entry name" value="5'-nuclease"/>
    <property type="match status" value="1"/>
</dbReference>
<dbReference type="Proteomes" id="UP000664844">
    <property type="component" value="Unassembled WGS sequence"/>
</dbReference>
<evidence type="ECO:0000313" key="3">
    <source>
        <dbReference type="Proteomes" id="UP000664844"/>
    </source>
</evidence>
<evidence type="ECO:0000259" key="1">
    <source>
        <dbReference type="Pfam" id="PF01850"/>
    </source>
</evidence>
<dbReference type="PANTHER" id="PTHR36173:SF2">
    <property type="entry name" value="RIBONUCLEASE VAPC16"/>
    <property type="match status" value="1"/>
</dbReference>
<feature type="domain" description="PIN" evidence="1">
    <location>
        <begin position="4"/>
        <end position="122"/>
    </location>
</feature>
<gene>
    <name evidence="2" type="ORF">J0895_08130</name>
</gene>
<accession>A0ABS3FPL9</accession>
<dbReference type="InterPro" id="IPR041705">
    <property type="entry name" value="PIN_Sll0205"/>
</dbReference>
<evidence type="ECO:0000313" key="2">
    <source>
        <dbReference type="EMBL" id="MBO0349069.1"/>
    </source>
</evidence>
<dbReference type="CDD" id="cd09872">
    <property type="entry name" value="PIN_Sll0205-like"/>
    <property type="match status" value="1"/>
</dbReference>
<reference evidence="2 3" key="1">
    <citation type="submission" date="2021-03" db="EMBL/GenBank/DDBJ databases">
        <title>Metabolic Capacity of the Antarctic Cyanobacterium Phormidium pseudopriestleyi that Sustains Oxygenic Photosynthesis in the Presence of Hydrogen Sulfide.</title>
        <authorList>
            <person name="Lumian J.E."/>
            <person name="Jungblut A.D."/>
            <person name="Dillon M.L."/>
            <person name="Hawes I."/>
            <person name="Doran P.T."/>
            <person name="Mackey T.J."/>
            <person name="Dick G.J."/>
            <person name="Grettenberger C.L."/>
            <person name="Sumner D.Y."/>
        </authorList>
    </citation>
    <scope>NUCLEOTIDE SEQUENCE [LARGE SCALE GENOMIC DNA]</scope>
    <source>
        <strain evidence="2 3">FRX01</strain>
    </source>
</reference>
<protein>
    <submittedName>
        <fullName evidence="2">Type II toxin-antitoxin system VapC family toxin</fullName>
    </submittedName>
</protein>
<organism evidence="2 3">
    <name type="scientific">Phormidium pseudopriestleyi FRX01</name>
    <dbReference type="NCBI Taxonomy" id="1759528"/>
    <lineage>
        <taxon>Bacteria</taxon>
        <taxon>Bacillati</taxon>
        <taxon>Cyanobacteriota</taxon>
        <taxon>Cyanophyceae</taxon>
        <taxon>Oscillatoriophycideae</taxon>
        <taxon>Oscillatoriales</taxon>
        <taxon>Oscillatoriaceae</taxon>
        <taxon>Phormidium</taxon>
    </lineage>
</organism>